<accession>A0ABW3B7V2</accession>
<comment type="caution">
    <text evidence="4">The sequence shown here is derived from an EMBL/GenBank/DDBJ whole genome shotgun (WGS) entry which is preliminary data.</text>
</comment>
<dbReference type="InterPro" id="IPR036291">
    <property type="entry name" value="NAD(P)-bd_dom_sf"/>
</dbReference>
<dbReference type="PANTHER" id="PTHR42901:SF1">
    <property type="entry name" value="ALCOHOL DEHYDROGENASE"/>
    <property type="match status" value="1"/>
</dbReference>
<sequence>MATFGGDQEAPTVFITGATSGIGKATAEIFAKHGYGLVLCGRRQDRLNALKTELGSGTKVHVLNFDVRDKVAVQSAIASLPQAFSNISILVNNAGNAHGMDTIQEGSVDDWDAMIDINVKGLLYVSKAILPKMIANKEGHIINIGSTAGKEVYPKGNVYCASKHAVDALNQGMRMDLNQHGIRVGAVNPGLVETEFSNVRFKGDEERAKTVYKGYQPLKPEDIGDIIYFVVTRPYHVNIADLVVMPTAQASSTQINKNL</sequence>
<evidence type="ECO:0000313" key="4">
    <source>
        <dbReference type="EMBL" id="MFD0799130.1"/>
    </source>
</evidence>
<name>A0ABW3B7V2_9FLAO</name>
<reference evidence="5" key="1">
    <citation type="journal article" date="2019" name="Int. J. Syst. Evol. Microbiol.">
        <title>The Global Catalogue of Microorganisms (GCM) 10K type strain sequencing project: providing services to taxonomists for standard genome sequencing and annotation.</title>
        <authorList>
            <consortium name="The Broad Institute Genomics Platform"/>
            <consortium name="The Broad Institute Genome Sequencing Center for Infectious Disease"/>
            <person name="Wu L."/>
            <person name="Ma J."/>
        </authorList>
    </citation>
    <scope>NUCLEOTIDE SEQUENCE [LARGE SCALE GENOMIC DNA]</scope>
    <source>
        <strain evidence="5">CCUG 61948</strain>
    </source>
</reference>
<dbReference type="InterPro" id="IPR002347">
    <property type="entry name" value="SDR_fam"/>
</dbReference>
<dbReference type="PANTHER" id="PTHR42901">
    <property type="entry name" value="ALCOHOL DEHYDROGENASE"/>
    <property type="match status" value="1"/>
</dbReference>
<evidence type="ECO:0000256" key="1">
    <source>
        <dbReference type="ARBA" id="ARBA00006484"/>
    </source>
</evidence>
<dbReference type="SUPFAM" id="SSF51735">
    <property type="entry name" value="NAD(P)-binding Rossmann-fold domains"/>
    <property type="match status" value="1"/>
</dbReference>
<protein>
    <submittedName>
        <fullName evidence="4">SDR family NAD(P)-dependent oxidoreductase</fullName>
    </submittedName>
</protein>
<evidence type="ECO:0000256" key="2">
    <source>
        <dbReference type="ARBA" id="ARBA00023002"/>
    </source>
</evidence>
<keyword evidence="5" id="KW-1185">Reference proteome</keyword>
<evidence type="ECO:0000256" key="3">
    <source>
        <dbReference type="RuleBase" id="RU000363"/>
    </source>
</evidence>
<dbReference type="PRINTS" id="PR00080">
    <property type="entry name" value="SDRFAMILY"/>
</dbReference>
<dbReference type="PROSITE" id="PS00061">
    <property type="entry name" value="ADH_SHORT"/>
    <property type="match status" value="1"/>
</dbReference>
<dbReference type="InterPro" id="IPR020904">
    <property type="entry name" value="Sc_DH/Rdtase_CS"/>
</dbReference>
<dbReference type="Gene3D" id="3.40.50.720">
    <property type="entry name" value="NAD(P)-binding Rossmann-like Domain"/>
    <property type="match status" value="1"/>
</dbReference>
<gene>
    <name evidence="4" type="ORF">ACFQZJ_16770</name>
</gene>
<dbReference type="PRINTS" id="PR00081">
    <property type="entry name" value="GDHRDH"/>
</dbReference>
<proteinExistence type="inferred from homology"/>
<comment type="similarity">
    <text evidence="1 3">Belongs to the short-chain dehydrogenases/reductases (SDR) family.</text>
</comment>
<dbReference type="Pfam" id="PF00106">
    <property type="entry name" value="adh_short"/>
    <property type="match status" value="1"/>
</dbReference>
<keyword evidence="2" id="KW-0560">Oxidoreductase</keyword>
<evidence type="ECO:0000313" key="5">
    <source>
        <dbReference type="Proteomes" id="UP001597012"/>
    </source>
</evidence>
<dbReference type="RefSeq" id="WP_379936125.1">
    <property type="nucleotide sequence ID" value="NZ_JBHTHY010000014.1"/>
</dbReference>
<organism evidence="4 5">
    <name type="scientific">Maribacter chungangensis</name>
    <dbReference type="NCBI Taxonomy" id="1069117"/>
    <lineage>
        <taxon>Bacteria</taxon>
        <taxon>Pseudomonadati</taxon>
        <taxon>Bacteroidota</taxon>
        <taxon>Flavobacteriia</taxon>
        <taxon>Flavobacteriales</taxon>
        <taxon>Flavobacteriaceae</taxon>
        <taxon>Maribacter</taxon>
    </lineage>
</organism>
<dbReference type="Proteomes" id="UP001597012">
    <property type="component" value="Unassembled WGS sequence"/>
</dbReference>
<dbReference type="EMBL" id="JBHTHY010000014">
    <property type="protein sequence ID" value="MFD0799130.1"/>
    <property type="molecule type" value="Genomic_DNA"/>
</dbReference>